<proteinExistence type="predicted"/>
<evidence type="ECO:0000313" key="1">
    <source>
        <dbReference type="EMBL" id="CAG8762053.1"/>
    </source>
</evidence>
<feature type="non-terminal residue" evidence="1">
    <location>
        <position position="1"/>
    </location>
</feature>
<sequence>SVNPERICSASGIVSETGAQQCILCTDFGFYIQCFQALNPEGICSASGVVSETVIIAQLNLLIVICDINIYIQDYVKLLEEILSSGDTSAGDKLAIIAERLSHNFDSFIGSSSAQQFWNNLRIKEKKTSTNTKEIVLQEKEKQNTYQIRSNMIEKNIQSLAKKRKNMDSSEKKQQTKQTSKQNIDKPLLNDKSETDLNDKQDFDKNEVHSVNPNT</sequence>
<organism evidence="1 2">
    <name type="scientific">Racocetra persica</name>
    <dbReference type="NCBI Taxonomy" id="160502"/>
    <lineage>
        <taxon>Eukaryota</taxon>
        <taxon>Fungi</taxon>
        <taxon>Fungi incertae sedis</taxon>
        <taxon>Mucoromycota</taxon>
        <taxon>Glomeromycotina</taxon>
        <taxon>Glomeromycetes</taxon>
        <taxon>Diversisporales</taxon>
        <taxon>Gigasporaceae</taxon>
        <taxon>Racocetra</taxon>
    </lineage>
</organism>
<accession>A0ACA9QQ66</accession>
<keyword evidence="2" id="KW-1185">Reference proteome</keyword>
<protein>
    <submittedName>
        <fullName evidence="1">1754_t:CDS:1</fullName>
    </submittedName>
</protein>
<comment type="caution">
    <text evidence="1">The sequence shown here is derived from an EMBL/GenBank/DDBJ whole genome shotgun (WGS) entry which is preliminary data.</text>
</comment>
<dbReference type="Proteomes" id="UP000789920">
    <property type="component" value="Unassembled WGS sequence"/>
</dbReference>
<reference evidence="1" key="1">
    <citation type="submission" date="2021-06" db="EMBL/GenBank/DDBJ databases">
        <authorList>
            <person name="Kallberg Y."/>
            <person name="Tangrot J."/>
            <person name="Rosling A."/>
        </authorList>
    </citation>
    <scope>NUCLEOTIDE SEQUENCE</scope>
    <source>
        <strain evidence="1">MA461A</strain>
    </source>
</reference>
<feature type="non-terminal residue" evidence="1">
    <location>
        <position position="215"/>
    </location>
</feature>
<gene>
    <name evidence="1" type="ORF">RPERSI_LOCUS15341</name>
</gene>
<name>A0ACA9QQ66_9GLOM</name>
<evidence type="ECO:0000313" key="2">
    <source>
        <dbReference type="Proteomes" id="UP000789920"/>
    </source>
</evidence>
<dbReference type="EMBL" id="CAJVQC010036756">
    <property type="protein sequence ID" value="CAG8762053.1"/>
    <property type="molecule type" value="Genomic_DNA"/>
</dbReference>